<organism evidence="1 2">
    <name type="scientific">Brassica carinata</name>
    <name type="common">Ethiopian mustard</name>
    <name type="synonym">Abyssinian cabbage</name>
    <dbReference type="NCBI Taxonomy" id="52824"/>
    <lineage>
        <taxon>Eukaryota</taxon>
        <taxon>Viridiplantae</taxon>
        <taxon>Streptophyta</taxon>
        <taxon>Embryophyta</taxon>
        <taxon>Tracheophyta</taxon>
        <taxon>Spermatophyta</taxon>
        <taxon>Magnoliopsida</taxon>
        <taxon>eudicotyledons</taxon>
        <taxon>Gunneridae</taxon>
        <taxon>Pentapetalae</taxon>
        <taxon>rosids</taxon>
        <taxon>malvids</taxon>
        <taxon>Brassicales</taxon>
        <taxon>Brassicaceae</taxon>
        <taxon>Brassiceae</taxon>
        <taxon>Brassica</taxon>
    </lineage>
</organism>
<proteinExistence type="predicted"/>
<name>A0A8X7S7I3_BRACI</name>
<dbReference type="AlphaFoldDB" id="A0A8X7S7I3"/>
<evidence type="ECO:0000313" key="1">
    <source>
        <dbReference type="EMBL" id="KAG2298944.1"/>
    </source>
</evidence>
<sequence length="326" mass="36258">MVRLVRVYKGQWSKSQQSVWTLEQDQTEEPHDIMVSEHETNDGLRGLVRDLVCGQVMLCSDQVLHKVFTEEEMVLLYRFSFEIERSRNRVDLNVGAPEITGDLVVPQPIQPTRMEPRLGNANQMDHIERLLHTYEFDMYGFPSGAWMMSRHHSSVQGRWGGGFAPNDHHHYNATYLTAEERRPTYWENLMSSRYAVELQRIYGVPGSEHTGYPHTTLNIGSPNTPIGPPIIFLNDESSTASSGVGKTRGEFDGQGIICSGAGENSVRATKCIQGESSAMGAQLGNQPSATVIISPQNIEVNCNSAQHIDASGNAKASEETPVKVEE</sequence>
<keyword evidence="2" id="KW-1185">Reference proteome</keyword>
<comment type="caution">
    <text evidence="1">The sequence shown here is derived from an EMBL/GenBank/DDBJ whole genome shotgun (WGS) entry which is preliminary data.</text>
</comment>
<accession>A0A8X7S7I3</accession>
<reference evidence="1 2" key="1">
    <citation type="submission" date="2020-02" db="EMBL/GenBank/DDBJ databases">
        <authorList>
            <person name="Ma Q."/>
            <person name="Huang Y."/>
            <person name="Song X."/>
            <person name="Pei D."/>
        </authorList>
    </citation>
    <scope>NUCLEOTIDE SEQUENCE [LARGE SCALE GENOMIC DNA]</scope>
    <source>
        <strain evidence="1">Sxm20200214</strain>
        <tissue evidence="1">Leaf</tissue>
    </source>
</reference>
<dbReference type="Proteomes" id="UP000886595">
    <property type="component" value="Unassembled WGS sequence"/>
</dbReference>
<gene>
    <name evidence="1" type="ORF">Bca52824_035416</name>
</gene>
<dbReference type="EMBL" id="JAAMPC010000008">
    <property type="protein sequence ID" value="KAG2298944.1"/>
    <property type="molecule type" value="Genomic_DNA"/>
</dbReference>
<protein>
    <submittedName>
        <fullName evidence="1">Uncharacterized protein</fullName>
    </submittedName>
</protein>
<evidence type="ECO:0000313" key="2">
    <source>
        <dbReference type="Proteomes" id="UP000886595"/>
    </source>
</evidence>